<dbReference type="EMBL" id="JACOOT010000009">
    <property type="protein sequence ID" value="MBC5650274.1"/>
    <property type="molecule type" value="Genomic_DNA"/>
</dbReference>
<evidence type="ECO:0000313" key="3">
    <source>
        <dbReference type="Proteomes" id="UP000652847"/>
    </source>
</evidence>
<dbReference type="GO" id="GO:0016787">
    <property type="term" value="F:hydrolase activity"/>
    <property type="evidence" value="ECO:0007669"/>
    <property type="project" value="UniProtKB-KW"/>
</dbReference>
<evidence type="ECO:0000313" key="2">
    <source>
        <dbReference type="EMBL" id="MBC5650274.1"/>
    </source>
</evidence>
<evidence type="ECO:0000259" key="1">
    <source>
        <dbReference type="Pfam" id="PF12697"/>
    </source>
</evidence>
<dbReference type="RefSeq" id="WP_021926596.1">
    <property type="nucleotide sequence ID" value="NZ_JACOOT010000009.1"/>
</dbReference>
<organism evidence="2 3">
    <name type="scientific">Blautia segnis</name>
    <dbReference type="NCBI Taxonomy" id="2763030"/>
    <lineage>
        <taxon>Bacteria</taxon>
        <taxon>Bacillati</taxon>
        <taxon>Bacillota</taxon>
        <taxon>Clostridia</taxon>
        <taxon>Lachnospirales</taxon>
        <taxon>Lachnospiraceae</taxon>
        <taxon>Blautia</taxon>
    </lineage>
</organism>
<dbReference type="InterPro" id="IPR029058">
    <property type="entry name" value="AB_hydrolase_fold"/>
</dbReference>
<protein>
    <submittedName>
        <fullName evidence="2">Alpha/beta fold hydrolase</fullName>
    </submittedName>
</protein>
<dbReference type="InterPro" id="IPR000073">
    <property type="entry name" value="AB_hydrolase_1"/>
</dbReference>
<keyword evidence="3" id="KW-1185">Reference proteome</keyword>
<reference evidence="2 3" key="1">
    <citation type="submission" date="2020-08" db="EMBL/GenBank/DDBJ databases">
        <title>Genome public.</title>
        <authorList>
            <person name="Liu C."/>
            <person name="Sun Q."/>
        </authorList>
    </citation>
    <scope>NUCLEOTIDE SEQUENCE [LARGE SCALE GENOMIC DNA]</scope>
    <source>
        <strain evidence="2 3">BX17</strain>
    </source>
</reference>
<sequence length="318" mass="35872">MKESKHKLLTLAALTTIAAGVIHLSNRVIVASSQLKEMLDFSNHNYYKWRFGKIYYTKKGTGSPILLIHDAMPGASGYEWSRVEKHLAQEHTVYTLDLLGCGRSEKAGITYTNFLFVQVICDFIKNVIKEKTDIIASGFSCSFVTTAAAYDKENINKIMFVNPVSMASLAQIPTQKDKIFKFLVELPVFGTFIYHINVSRETISDFFLDKLYYNPFHVDGDVLDAYYEAAHKGGYYAKYLYSSQSAKYMNINIRHALSTLDNSIYIVEGEDESNGAGIVEDYCKANPAIESATIPYSKHFPHIENVEAFLEQVGAFFD</sequence>
<comment type="caution">
    <text evidence="2">The sequence shown here is derived from an EMBL/GenBank/DDBJ whole genome shotgun (WGS) entry which is preliminary data.</text>
</comment>
<name>A0A8I0A869_9FIRM</name>
<keyword evidence="2" id="KW-0378">Hydrolase</keyword>
<accession>A0A8I0A869</accession>
<dbReference type="Gene3D" id="3.40.50.1820">
    <property type="entry name" value="alpha/beta hydrolase"/>
    <property type="match status" value="1"/>
</dbReference>
<dbReference type="PANTHER" id="PTHR46438:SF2">
    <property type="entry name" value="ALPHA_BETA-HYDROLASES SUPERFAMILY PROTEIN"/>
    <property type="match status" value="1"/>
</dbReference>
<feature type="domain" description="AB hydrolase-1" evidence="1">
    <location>
        <begin position="65"/>
        <end position="311"/>
    </location>
</feature>
<dbReference type="Proteomes" id="UP000652847">
    <property type="component" value="Unassembled WGS sequence"/>
</dbReference>
<dbReference type="Pfam" id="PF12697">
    <property type="entry name" value="Abhydrolase_6"/>
    <property type="match status" value="1"/>
</dbReference>
<proteinExistence type="predicted"/>
<dbReference type="AlphaFoldDB" id="A0A8I0A869"/>
<gene>
    <name evidence="2" type="ORF">H8S54_03865</name>
</gene>
<dbReference type="PANTHER" id="PTHR46438">
    <property type="entry name" value="ALPHA/BETA-HYDROLASES SUPERFAMILY PROTEIN"/>
    <property type="match status" value="1"/>
</dbReference>
<dbReference type="SUPFAM" id="SSF53474">
    <property type="entry name" value="alpha/beta-Hydrolases"/>
    <property type="match status" value="1"/>
</dbReference>